<dbReference type="SUPFAM" id="SSF56059">
    <property type="entry name" value="Glutathione synthetase ATP-binding domain-like"/>
    <property type="match status" value="1"/>
</dbReference>
<organism evidence="1 2">
    <name type="scientific">Salinimicrobium tongyeongense</name>
    <dbReference type="NCBI Taxonomy" id="2809707"/>
    <lineage>
        <taxon>Bacteria</taxon>
        <taxon>Pseudomonadati</taxon>
        <taxon>Bacteroidota</taxon>
        <taxon>Flavobacteriia</taxon>
        <taxon>Flavobacteriales</taxon>
        <taxon>Flavobacteriaceae</taxon>
        <taxon>Salinimicrobium</taxon>
    </lineage>
</organism>
<protein>
    <recommendedName>
        <fullName evidence="3">TupA-like ATPgrasp</fullName>
    </recommendedName>
</protein>
<dbReference type="InterPro" id="IPR029465">
    <property type="entry name" value="ATPgrasp_TupA"/>
</dbReference>
<accession>A0ABY6NP16</accession>
<dbReference type="EMBL" id="CP069620">
    <property type="protein sequence ID" value="UZH54649.1"/>
    <property type="molecule type" value="Genomic_DNA"/>
</dbReference>
<proteinExistence type="predicted"/>
<evidence type="ECO:0000313" key="1">
    <source>
        <dbReference type="EMBL" id="UZH54649.1"/>
    </source>
</evidence>
<dbReference type="Pfam" id="PF14305">
    <property type="entry name" value="ATPgrasp_TupA"/>
    <property type="match status" value="1"/>
</dbReference>
<evidence type="ECO:0000313" key="2">
    <source>
        <dbReference type="Proteomes" id="UP001163981"/>
    </source>
</evidence>
<gene>
    <name evidence="1" type="ORF">JRG66_11800</name>
</gene>
<name>A0ABY6NP16_9FLAO</name>
<dbReference type="RefSeq" id="WP_265162981.1">
    <property type="nucleotide sequence ID" value="NZ_CP069620.1"/>
</dbReference>
<reference evidence="1" key="1">
    <citation type="submission" date="2021-02" db="EMBL/GenBank/DDBJ databases">
        <title>Salinimicrobium sp. nov. isolated from seawater in Tongyeong, Republic of Korea.</title>
        <authorList>
            <person name="Lee S.-J."/>
        </authorList>
    </citation>
    <scope>NUCLEOTIDE SEQUENCE</scope>
    <source>
        <strain evidence="1">HN-2-9-2</strain>
    </source>
</reference>
<keyword evidence="2" id="KW-1185">Reference proteome</keyword>
<evidence type="ECO:0008006" key="3">
    <source>
        <dbReference type="Google" id="ProtNLM"/>
    </source>
</evidence>
<dbReference type="Proteomes" id="UP001163981">
    <property type="component" value="Chromosome"/>
</dbReference>
<sequence length="296" mass="35194">MIDKDSLKGRIYHFSKNKITDETFHKLAHYYLHLKNGVIPKKINSRRPKTFNEKIIFRKLNNRFERGHLLADKYEAKNIVSNLIGPEYIIPTLAIYEKVSDIDYNSLPNSFVIKANQGSGWNIIVEDKNFLNKKLVEDKFSRWLKMDYSIYGREWQYQKISRKIIVEKFLENNLEKPLLDYKFFCFNGQPQFVQVDIDRHTDHRRNFYDLEWNLQPFSLLYPNSTKKIEKPARFQKMISIASEIARNLKNEMDFVRVDLYSHNGNIYFGEITFHPEGGCGPFNPPEYDYKLGTLLK</sequence>